<dbReference type="AlphaFoldDB" id="A0A0L0SR86"/>
<feature type="region of interest" description="Disordered" evidence="10">
    <location>
        <begin position="489"/>
        <end position="607"/>
    </location>
</feature>
<dbReference type="CDD" id="cd18787">
    <property type="entry name" value="SF2_C_DEAD"/>
    <property type="match status" value="1"/>
</dbReference>
<organism evidence="13 14">
    <name type="scientific">Allomyces macrogynus (strain ATCC 38327)</name>
    <name type="common">Allomyces javanicus var. macrogynus</name>
    <dbReference type="NCBI Taxonomy" id="578462"/>
    <lineage>
        <taxon>Eukaryota</taxon>
        <taxon>Fungi</taxon>
        <taxon>Fungi incertae sedis</taxon>
        <taxon>Blastocladiomycota</taxon>
        <taxon>Blastocladiomycetes</taxon>
        <taxon>Blastocladiales</taxon>
        <taxon>Blastocladiaceae</taxon>
        <taxon>Allomyces</taxon>
    </lineage>
</organism>
<keyword evidence="3 9" id="KW-0378">Hydrolase</keyword>
<evidence type="ECO:0000256" key="6">
    <source>
        <dbReference type="ARBA" id="ARBA00022884"/>
    </source>
</evidence>
<evidence type="ECO:0000256" key="2">
    <source>
        <dbReference type="ARBA" id="ARBA00022741"/>
    </source>
</evidence>
<dbReference type="Proteomes" id="UP000054350">
    <property type="component" value="Unassembled WGS sequence"/>
</dbReference>
<evidence type="ECO:0000256" key="5">
    <source>
        <dbReference type="ARBA" id="ARBA00022840"/>
    </source>
</evidence>
<comment type="similarity">
    <text evidence="7">Belongs to the DEAD box helicase family. DDX52/ROK1 subfamily.</text>
</comment>
<dbReference type="InterPro" id="IPR014001">
    <property type="entry name" value="Helicase_ATP-bd"/>
</dbReference>
<dbReference type="Gene3D" id="3.40.50.300">
    <property type="entry name" value="P-loop containing nucleotide triphosphate hydrolases"/>
    <property type="match status" value="2"/>
</dbReference>
<proteinExistence type="inferred from homology"/>
<protein>
    <recommendedName>
        <fullName evidence="1">RNA helicase</fullName>
        <ecNumber evidence="1">3.6.4.13</ecNumber>
    </recommendedName>
</protein>
<dbReference type="SUPFAM" id="SSF52540">
    <property type="entry name" value="P-loop containing nucleoside triphosphate hydrolases"/>
    <property type="match status" value="1"/>
</dbReference>
<dbReference type="OMA" id="DRALMAC"/>
<keyword evidence="2 9" id="KW-0547">Nucleotide-binding</keyword>
<dbReference type="OrthoDB" id="360161at2759"/>
<gene>
    <name evidence="13" type="ORF">AMAG_10677</name>
</gene>
<keyword evidence="6" id="KW-0694">RNA-binding</keyword>
<dbReference type="InterPro" id="IPR050079">
    <property type="entry name" value="DEAD_box_RNA_helicase"/>
</dbReference>
<feature type="domain" description="Helicase ATP-binding" evidence="11">
    <location>
        <begin position="147"/>
        <end position="313"/>
    </location>
</feature>
<dbReference type="GO" id="GO:0016787">
    <property type="term" value="F:hydrolase activity"/>
    <property type="evidence" value="ECO:0007669"/>
    <property type="project" value="UniProtKB-KW"/>
</dbReference>
<evidence type="ECO:0000256" key="10">
    <source>
        <dbReference type="SAM" id="MobiDB-lite"/>
    </source>
</evidence>
<evidence type="ECO:0000313" key="13">
    <source>
        <dbReference type="EMBL" id="KNE65011.1"/>
    </source>
</evidence>
<dbReference type="PROSITE" id="PS00039">
    <property type="entry name" value="DEAD_ATP_HELICASE"/>
    <property type="match status" value="1"/>
</dbReference>
<evidence type="ECO:0000256" key="3">
    <source>
        <dbReference type="ARBA" id="ARBA00022801"/>
    </source>
</evidence>
<dbReference type="GO" id="GO:0005829">
    <property type="term" value="C:cytosol"/>
    <property type="evidence" value="ECO:0007669"/>
    <property type="project" value="TreeGrafter"/>
</dbReference>
<comment type="catalytic activity">
    <reaction evidence="8">
        <text>ATP + H2O = ADP + phosphate + H(+)</text>
        <dbReference type="Rhea" id="RHEA:13065"/>
        <dbReference type="ChEBI" id="CHEBI:15377"/>
        <dbReference type="ChEBI" id="CHEBI:15378"/>
        <dbReference type="ChEBI" id="CHEBI:30616"/>
        <dbReference type="ChEBI" id="CHEBI:43474"/>
        <dbReference type="ChEBI" id="CHEBI:456216"/>
        <dbReference type="EC" id="3.6.4.13"/>
    </reaction>
</comment>
<dbReference type="InterPro" id="IPR000629">
    <property type="entry name" value="RNA-helicase_DEAD-box_CS"/>
</dbReference>
<dbReference type="Pfam" id="PF00271">
    <property type="entry name" value="Helicase_C"/>
    <property type="match status" value="1"/>
</dbReference>
<evidence type="ECO:0000256" key="4">
    <source>
        <dbReference type="ARBA" id="ARBA00022806"/>
    </source>
</evidence>
<dbReference type="PANTHER" id="PTHR47959">
    <property type="entry name" value="ATP-DEPENDENT RNA HELICASE RHLE-RELATED"/>
    <property type="match status" value="1"/>
</dbReference>
<feature type="region of interest" description="Disordered" evidence="10">
    <location>
        <begin position="53"/>
        <end position="89"/>
    </location>
</feature>
<dbReference type="CDD" id="cd17957">
    <property type="entry name" value="DEADc_DDX52"/>
    <property type="match status" value="1"/>
</dbReference>
<reference evidence="14" key="2">
    <citation type="submission" date="2009-11" db="EMBL/GenBank/DDBJ databases">
        <title>The Genome Sequence of Allomyces macrogynus strain ATCC 38327.</title>
        <authorList>
            <consortium name="The Broad Institute Genome Sequencing Platform"/>
            <person name="Russ C."/>
            <person name="Cuomo C."/>
            <person name="Shea T."/>
            <person name="Young S.K."/>
            <person name="Zeng Q."/>
            <person name="Koehrsen M."/>
            <person name="Haas B."/>
            <person name="Borodovsky M."/>
            <person name="Guigo R."/>
            <person name="Alvarado L."/>
            <person name="Berlin A."/>
            <person name="Borenstein D."/>
            <person name="Chen Z."/>
            <person name="Engels R."/>
            <person name="Freedman E."/>
            <person name="Gellesch M."/>
            <person name="Goldberg J."/>
            <person name="Griggs A."/>
            <person name="Gujja S."/>
            <person name="Heiman D."/>
            <person name="Hepburn T."/>
            <person name="Howarth C."/>
            <person name="Jen D."/>
            <person name="Larson L."/>
            <person name="Lewis B."/>
            <person name="Mehta T."/>
            <person name="Park D."/>
            <person name="Pearson M."/>
            <person name="Roberts A."/>
            <person name="Saif S."/>
            <person name="Shenoy N."/>
            <person name="Sisk P."/>
            <person name="Stolte C."/>
            <person name="Sykes S."/>
            <person name="Walk T."/>
            <person name="White J."/>
            <person name="Yandava C."/>
            <person name="Burger G."/>
            <person name="Gray M.W."/>
            <person name="Holland P.W.H."/>
            <person name="King N."/>
            <person name="Lang F.B.F."/>
            <person name="Roger A.J."/>
            <person name="Ruiz-Trillo I."/>
            <person name="Lander E."/>
            <person name="Nusbaum C."/>
        </authorList>
    </citation>
    <scope>NUCLEOTIDE SEQUENCE [LARGE SCALE GENOMIC DNA]</scope>
    <source>
        <strain evidence="14">ATCC 38327</strain>
    </source>
</reference>
<sequence length="607" mass="66458">MDIFRSLTGGARFDKKRFQSDVQVFETKGDAASTNVGTVATALKALDFFGTSSSTSGPASSTPTAPSAAAATTNDLDSDPAVTPFSSDSAVQDFRRTHRIKVDGVDVPAPTQSFRDLRDTYAIRDHVARNVRSAGYTSPTPIQMQAMPLILRGRDVLACAPTGSGKTLAYVLPIVHQLAEPSKEGVRALIVAPTRELVLQIEREVGKLVGKKWRVHVLTKATPIDRMPKCDILISTPMRLVQAIQAGAVQLNRVKHLVLDEADKLLELGFVEQVDEILAACPTTQRQTSLFSATLASAVEQLAKTVMRDDVVRVIIGLKNTATSTITQSLVFTGDESGKLMTIRQHLKTGELHPPVLIFVQSIDRAKELFRELVYDGMNVDVIHADRTKQQRDKIIDQFRLGHLWILIATDVLARGIDMVVQTVINYDFPTSVEAYIHRIGRTGRAGRAGRAITYFTRDDAPHLRSIVNVMKESGCDVPEWMLSLKKASQNDRKKLKKSAPKRATISTMSKYDVNKVKRKRDMIDASKRRKLKAEGKLPPAPAEEDGERPAKKSKKGGDEAADGAGAGTKKGKGKGAAPMAKKAKKAKKGGEGRAHERREGRCWTWG</sequence>
<dbReference type="EC" id="3.6.4.13" evidence="1"/>
<accession>A0A0L0SR86</accession>
<dbReference type="PROSITE" id="PS51192">
    <property type="entry name" value="HELICASE_ATP_BIND_1"/>
    <property type="match status" value="1"/>
</dbReference>
<evidence type="ECO:0000259" key="12">
    <source>
        <dbReference type="PROSITE" id="PS51194"/>
    </source>
</evidence>
<evidence type="ECO:0000259" key="11">
    <source>
        <dbReference type="PROSITE" id="PS51192"/>
    </source>
</evidence>
<feature type="compositionally biased region" description="Basic and acidic residues" evidence="10">
    <location>
        <begin position="589"/>
        <end position="607"/>
    </location>
</feature>
<evidence type="ECO:0000256" key="1">
    <source>
        <dbReference type="ARBA" id="ARBA00012552"/>
    </source>
</evidence>
<dbReference type="SMART" id="SM00487">
    <property type="entry name" value="DEXDc"/>
    <property type="match status" value="1"/>
</dbReference>
<dbReference type="GO" id="GO:0005524">
    <property type="term" value="F:ATP binding"/>
    <property type="evidence" value="ECO:0007669"/>
    <property type="project" value="UniProtKB-KW"/>
</dbReference>
<dbReference type="InterPro" id="IPR011545">
    <property type="entry name" value="DEAD/DEAH_box_helicase_dom"/>
</dbReference>
<keyword evidence="4 9" id="KW-0347">Helicase</keyword>
<dbReference type="PANTHER" id="PTHR47959:SF15">
    <property type="entry name" value="RNA HELICASE"/>
    <property type="match status" value="1"/>
</dbReference>
<dbReference type="Pfam" id="PF00270">
    <property type="entry name" value="DEAD"/>
    <property type="match status" value="1"/>
</dbReference>
<dbReference type="InterPro" id="IPR001650">
    <property type="entry name" value="Helicase_C-like"/>
</dbReference>
<evidence type="ECO:0000256" key="7">
    <source>
        <dbReference type="ARBA" id="ARBA00024355"/>
    </source>
</evidence>
<dbReference type="GO" id="GO:0003723">
    <property type="term" value="F:RNA binding"/>
    <property type="evidence" value="ECO:0007669"/>
    <property type="project" value="UniProtKB-KW"/>
</dbReference>
<dbReference type="SMART" id="SM00490">
    <property type="entry name" value="HELICc"/>
    <property type="match status" value="1"/>
</dbReference>
<evidence type="ECO:0000313" key="14">
    <source>
        <dbReference type="Proteomes" id="UP000054350"/>
    </source>
</evidence>
<dbReference type="eggNOG" id="KOG0344">
    <property type="taxonomic scope" value="Eukaryota"/>
</dbReference>
<reference evidence="13 14" key="1">
    <citation type="submission" date="2009-11" db="EMBL/GenBank/DDBJ databases">
        <title>Annotation of Allomyces macrogynus ATCC 38327.</title>
        <authorList>
            <consortium name="The Broad Institute Genome Sequencing Platform"/>
            <person name="Russ C."/>
            <person name="Cuomo C."/>
            <person name="Burger G."/>
            <person name="Gray M.W."/>
            <person name="Holland P.W.H."/>
            <person name="King N."/>
            <person name="Lang F.B.F."/>
            <person name="Roger A.J."/>
            <person name="Ruiz-Trillo I."/>
            <person name="Young S.K."/>
            <person name="Zeng Q."/>
            <person name="Gargeya S."/>
            <person name="Fitzgerald M."/>
            <person name="Haas B."/>
            <person name="Abouelleil A."/>
            <person name="Alvarado L."/>
            <person name="Arachchi H.M."/>
            <person name="Berlin A."/>
            <person name="Chapman S.B."/>
            <person name="Gearin G."/>
            <person name="Goldberg J."/>
            <person name="Griggs A."/>
            <person name="Gujja S."/>
            <person name="Hansen M."/>
            <person name="Heiman D."/>
            <person name="Howarth C."/>
            <person name="Larimer J."/>
            <person name="Lui A."/>
            <person name="MacDonald P.J.P."/>
            <person name="McCowen C."/>
            <person name="Montmayeur A."/>
            <person name="Murphy C."/>
            <person name="Neiman D."/>
            <person name="Pearson M."/>
            <person name="Priest M."/>
            <person name="Roberts A."/>
            <person name="Saif S."/>
            <person name="Shea T."/>
            <person name="Sisk P."/>
            <person name="Stolte C."/>
            <person name="Sykes S."/>
            <person name="Wortman J."/>
            <person name="Nusbaum C."/>
            <person name="Birren B."/>
        </authorList>
    </citation>
    <scope>NUCLEOTIDE SEQUENCE [LARGE SCALE GENOMIC DNA]</scope>
    <source>
        <strain evidence="13 14">ATCC 38327</strain>
    </source>
</reference>
<feature type="compositionally biased region" description="Basic and acidic residues" evidence="10">
    <location>
        <begin position="548"/>
        <end position="559"/>
    </location>
</feature>
<keyword evidence="5 9" id="KW-0067">ATP-binding</keyword>
<dbReference type="InterPro" id="IPR044764">
    <property type="entry name" value="DDX52/Rok1_DEADc"/>
</dbReference>
<dbReference type="PROSITE" id="PS51194">
    <property type="entry name" value="HELICASE_CTER"/>
    <property type="match status" value="1"/>
</dbReference>
<feature type="compositionally biased region" description="Low complexity" evidence="10">
    <location>
        <begin position="53"/>
        <end position="73"/>
    </location>
</feature>
<name>A0A0L0SR86_ALLM3</name>
<evidence type="ECO:0000256" key="9">
    <source>
        <dbReference type="RuleBase" id="RU000492"/>
    </source>
</evidence>
<dbReference type="InterPro" id="IPR027417">
    <property type="entry name" value="P-loop_NTPase"/>
</dbReference>
<feature type="domain" description="Helicase C-terminal" evidence="12">
    <location>
        <begin position="342"/>
        <end position="486"/>
    </location>
</feature>
<evidence type="ECO:0000256" key="8">
    <source>
        <dbReference type="ARBA" id="ARBA00047984"/>
    </source>
</evidence>
<dbReference type="GO" id="GO:0030490">
    <property type="term" value="P:maturation of SSU-rRNA"/>
    <property type="evidence" value="ECO:0007669"/>
    <property type="project" value="InterPro"/>
</dbReference>
<dbReference type="EMBL" id="GG745346">
    <property type="protein sequence ID" value="KNE65011.1"/>
    <property type="molecule type" value="Genomic_DNA"/>
</dbReference>
<dbReference type="GO" id="GO:0003724">
    <property type="term" value="F:RNA helicase activity"/>
    <property type="evidence" value="ECO:0007669"/>
    <property type="project" value="UniProtKB-EC"/>
</dbReference>
<dbReference type="STRING" id="578462.A0A0L0SR86"/>
<keyword evidence="14" id="KW-1185">Reference proteome</keyword>
<dbReference type="VEuPathDB" id="FungiDB:AMAG_10677"/>